<feature type="compositionally biased region" description="Basic residues" evidence="1">
    <location>
        <begin position="1"/>
        <end position="13"/>
    </location>
</feature>
<evidence type="ECO:0000313" key="3">
    <source>
        <dbReference type="Proteomes" id="UP001230005"/>
    </source>
</evidence>
<dbReference type="EMBL" id="JAUSUG010000007">
    <property type="protein sequence ID" value="MDQ0254796.1"/>
    <property type="molecule type" value="Genomic_DNA"/>
</dbReference>
<keyword evidence="3" id="KW-1185">Reference proteome</keyword>
<proteinExistence type="predicted"/>
<feature type="region of interest" description="Disordered" evidence="1">
    <location>
        <begin position="1"/>
        <end position="53"/>
    </location>
</feature>
<name>A0ABT9ZU70_9BACI</name>
<feature type="compositionally biased region" description="Basic and acidic residues" evidence="1">
    <location>
        <begin position="14"/>
        <end position="32"/>
    </location>
</feature>
<gene>
    <name evidence="2" type="ORF">J2S74_002175</name>
</gene>
<organism evidence="2 3">
    <name type="scientific">Evansella vedderi</name>
    <dbReference type="NCBI Taxonomy" id="38282"/>
    <lineage>
        <taxon>Bacteria</taxon>
        <taxon>Bacillati</taxon>
        <taxon>Bacillota</taxon>
        <taxon>Bacilli</taxon>
        <taxon>Bacillales</taxon>
        <taxon>Bacillaceae</taxon>
        <taxon>Evansella</taxon>
    </lineage>
</organism>
<reference evidence="2 3" key="1">
    <citation type="submission" date="2023-07" db="EMBL/GenBank/DDBJ databases">
        <title>Genomic Encyclopedia of Type Strains, Phase IV (KMG-IV): sequencing the most valuable type-strain genomes for metagenomic binning, comparative biology and taxonomic classification.</title>
        <authorList>
            <person name="Goeker M."/>
        </authorList>
    </citation>
    <scope>NUCLEOTIDE SEQUENCE [LARGE SCALE GENOMIC DNA]</scope>
    <source>
        <strain evidence="2 3">DSM 9768</strain>
    </source>
</reference>
<comment type="caution">
    <text evidence="2">The sequence shown here is derived from an EMBL/GenBank/DDBJ whole genome shotgun (WGS) entry which is preliminary data.</text>
</comment>
<dbReference type="Proteomes" id="UP001230005">
    <property type="component" value="Unassembled WGS sequence"/>
</dbReference>
<accession>A0ABT9ZU70</accession>
<evidence type="ECO:0000313" key="2">
    <source>
        <dbReference type="EMBL" id="MDQ0254796.1"/>
    </source>
</evidence>
<protein>
    <submittedName>
        <fullName evidence="2">Uncharacterized protein</fullName>
    </submittedName>
</protein>
<feature type="compositionally biased region" description="Basic and acidic residues" evidence="1">
    <location>
        <begin position="39"/>
        <end position="53"/>
    </location>
</feature>
<sequence length="53" mass="6176">MARGKSFNHKRKSHPGDFPKGSERVESKKEERSEIEEYLGTHEAFKNRVADDE</sequence>
<evidence type="ECO:0000256" key="1">
    <source>
        <dbReference type="SAM" id="MobiDB-lite"/>
    </source>
</evidence>
<dbReference type="RefSeq" id="WP_307325238.1">
    <property type="nucleotide sequence ID" value="NZ_JAUSUG010000007.1"/>
</dbReference>